<evidence type="ECO:0000259" key="10">
    <source>
        <dbReference type="Pfam" id="PF08704"/>
    </source>
</evidence>
<name>A0AAW0WYB3_CHEQU</name>
<evidence type="ECO:0000256" key="5">
    <source>
        <dbReference type="ARBA" id="ARBA00022694"/>
    </source>
</evidence>
<keyword evidence="12" id="KW-1185">Reference proteome</keyword>
<evidence type="ECO:0000256" key="2">
    <source>
        <dbReference type="ARBA" id="ARBA00022603"/>
    </source>
</evidence>
<dbReference type="GO" id="GO:0005634">
    <property type="term" value="C:nucleus"/>
    <property type="evidence" value="ECO:0007669"/>
    <property type="project" value="UniProtKB-SubCell"/>
</dbReference>
<keyword evidence="4 8" id="KW-0949">S-adenosyl-L-methionine</keyword>
<feature type="binding site" evidence="9">
    <location>
        <position position="171"/>
    </location>
    <ligand>
        <name>S-adenosyl-L-methionine</name>
        <dbReference type="ChEBI" id="CHEBI:59789"/>
    </ligand>
</feature>
<evidence type="ECO:0000313" key="11">
    <source>
        <dbReference type="EMBL" id="KAK8737338.1"/>
    </source>
</evidence>
<keyword evidence="3 8" id="KW-0808">Transferase</keyword>
<dbReference type="EMBL" id="JARKIK010000042">
    <property type="protein sequence ID" value="KAK8737338.1"/>
    <property type="molecule type" value="Genomic_DNA"/>
</dbReference>
<dbReference type="InterPro" id="IPR029063">
    <property type="entry name" value="SAM-dependent_MTases_sf"/>
</dbReference>
<evidence type="ECO:0000256" key="8">
    <source>
        <dbReference type="PIRNR" id="PIRNR017269"/>
    </source>
</evidence>
<dbReference type="EC" id="2.1.1.220" evidence="8"/>
<dbReference type="GO" id="GO:0160107">
    <property type="term" value="F:tRNA (adenine(58)-N1)-methyltransferase activity"/>
    <property type="evidence" value="ECO:0007669"/>
    <property type="project" value="UniProtKB-EC"/>
</dbReference>
<evidence type="ECO:0000256" key="7">
    <source>
        <dbReference type="ARBA" id="ARBA00048481"/>
    </source>
</evidence>
<comment type="caution">
    <text evidence="11">The sequence shown here is derived from an EMBL/GenBank/DDBJ whole genome shotgun (WGS) entry which is preliminary data.</text>
</comment>
<dbReference type="PIRSF" id="PIRSF017269">
    <property type="entry name" value="GCD14"/>
    <property type="match status" value="1"/>
</dbReference>
<keyword evidence="6 8" id="KW-0539">Nucleus</keyword>
<dbReference type="PANTHER" id="PTHR12133:SF2">
    <property type="entry name" value="TRNA (ADENINE(58)-N(1))-METHYLTRANSFERASE CATALYTIC SUBUNIT TRMT61A"/>
    <property type="match status" value="1"/>
</dbReference>
<dbReference type="InterPro" id="IPR049470">
    <property type="entry name" value="TRM61_C"/>
</dbReference>
<protein>
    <recommendedName>
        <fullName evidence="8">tRNA (adenine(58)-N(1))-methyltransferase catalytic subunit TRMT61A</fullName>
        <ecNumber evidence="8">2.1.1.220</ecNumber>
    </recommendedName>
</protein>
<dbReference type="PANTHER" id="PTHR12133">
    <property type="entry name" value="TRNA (ADENINE(58)-N(1))-METHYLTRANSFERASE"/>
    <property type="match status" value="1"/>
</dbReference>
<evidence type="ECO:0000256" key="9">
    <source>
        <dbReference type="PIRSR" id="PIRSR017269-1"/>
    </source>
</evidence>
<feature type="binding site" evidence="9">
    <location>
        <position position="189"/>
    </location>
    <ligand>
        <name>S-adenosyl-L-methionine</name>
        <dbReference type="ChEBI" id="CHEBI:59789"/>
    </ligand>
</feature>
<dbReference type="Gene3D" id="3.10.330.20">
    <property type="match status" value="1"/>
</dbReference>
<evidence type="ECO:0000313" key="12">
    <source>
        <dbReference type="Proteomes" id="UP001445076"/>
    </source>
</evidence>
<dbReference type="FunFam" id="3.10.330.20:FF:000002">
    <property type="entry name" value="tRNA (adenine(58)-N(1))-methyltransferase catalytic subunit TRMT61A"/>
    <property type="match status" value="1"/>
</dbReference>
<keyword evidence="2 8" id="KW-0489">Methyltransferase</keyword>
<evidence type="ECO:0000256" key="4">
    <source>
        <dbReference type="ARBA" id="ARBA00022691"/>
    </source>
</evidence>
<dbReference type="Proteomes" id="UP001445076">
    <property type="component" value="Unassembled WGS sequence"/>
</dbReference>
<feature type="binding site" evidence="9">
    <location>
        <position position="143"/>
    </location>
    <ligand>
        <name>S-adenosyl-L-methionine</name>
        <dbReference type="ChEBI" id="CHEBI:59789"/>
    </ligand>
</feature>
<accession>A0AAW0WYB3</accession>
<dbReference type="GO" id="GO:0031515">
    <property type="term" value="C:tRNA (m1A) methyltransferase complex"/>
    <property type="evidence" value="ECO:0007669"/>
    <property type="project" value="UniProtKB-UniRule"/>
</dbReference>
<evidence type="ECO:0000256" key="3">
    <source>
        <dbReference type="ARBA" id="ARBA00022679"/>
    </source>
</evidence>
<dbReference type="GO" id="GO:0030488">
    <property type="term" value="P:tRNA methylation"/>
    <property type="evidence" value="ECO:0007669"/>
    <property type="project" value="InterPro"/>
</dbReference>
<dbReference type="PROSITE" id="PS51620">
    <property type="entry name" value="SAM_TRM61"/>
    <property type="match status" value="1"/>
</dbReference>
<evidence type="ECO:0000256" key="1">
    <source>
        <dbReference type="ARBA" id="ARBA00004123"/>
    </source>
</evidence>
<organism evidence="11 12">
    <name type="scientific">Cherax quadricarinatus</name>
    <name type="common">Australian red claw crayfish</name>
    <dbReference type="NCBI Taxonomy" id="27406"/>
    <lineage>
        <taxon>Eukaryota</taxon>
        <taxon>Metazoa</taxon>
        <taxon>Ecdysozoa</taxon>
        <taxon>Arthropoda</taxon>
        <taxon>Crustacea</taxon>
        <taxon>Multicrustacea</taxon>
        <taxon>Malacostraca</taxon>
        <taxon>Eumalacostraca</taxon>
        <taxon>Eucarida</taxon>
        <taxon>Decapoda</taxon>
        <taxon>Pleocyemata</taxon>
        <taxon>Astacidea</taxon>
        <taxon>Parastacoidea</taxon>
        <taxon>Parastacidae</taxon>
        <taxon>Cherax</taxon>
    </lineage>
</organism>
<dbReference type="SUPFAM" id="SSF53335">
    <property type="entry name" value="S-adenosyl-L-methionine-dependent methyltransferases"/>
    <property type="match status" value="1"/>
</dbReference>
<comment type="function">
    <text evidence="8">Catalytic subunit of tRNA (adenine-N(1)-)-methyltransferase, which catalyzes the formation of N(1)-methyladenine at position 58 (m1A58) in initiator methionyl-tRNA.</text>
</comment>
<comment type="catalytic activity">
    <reaction evidence="8">
        <text>adenosine(58) in tRNA + S-adenosyl-L-methionine = N(1)-methyladenosine(58) in tRNA + S-adenosyl-L-homocysteine + H(+)</text>
        <dbReference type="Rhea" id="RHEA:43152"/>
        <dbReference type="Rhea" id="RHEA-COMP:10365"/>
        <dbReference type="Rhea" id="RHEA-COMP:10366"/>
        <dbReference type="ChEBI" id="CHEBI:15378"/>
        <dbReference type="ChEBI" id="CHEBI:57856"/>
        <dbReference type="ChEBI" id="CHEBI:59789"/>
        <dbReference type="ChEBI" id="CHEBI:74411"/>
        <dbReference type="ChEBI" id="CHEBI:74491"/>
        <dbReference type="EC" id="2.1.1.220"/>
    </reaction>
</comment>
<dbReference type="AlphaFoldDB" id="A0AAW0WYB3"/>
<dbReference type="Gene3D" id="3.40.50.150">
    <property type="entry name" value="Vaccinia Virus protein VP39"/>
    <property type="match status" value="1"/>
</dbReference>
<gene>
    <name evidence="11" type="ORF">OTU49_004451</name>
</gene>
<sequence length="369" mass="40845">MSFSKCKELIEEGDTVILYIGVSQIYALEVKPKLINKAGQPVDNVFQTRYGSLKVMDLIGEKFGSKVNLSKGWARVLYPTPELWTVTLPHRTQILYTPDISMVVMQLEIGPGSVVCEAGTGSGSVSHALLRTIGPTGKLYTCDFHKERAQVALDEFTRHGFGERVDVSHRDVYVEGLGVKGIANAVFLDLPKPWEALPHALSAIKDSGGRICSFSPCIEQVSRACELMASIGLQEITTLECLAREFQVKYISLPVISKDTQGAKHHQKNVIQEELIKSNKKRKIDLESPEEAEMGEDDCKRKNNAEVTFTQEIPSDNIGQQKNNDFQFKTGVTQLKMPGHTGFLTFATVPPGLKKTSLFPKTLCQEDSV</sequence>
<evidence type="ECO:0000256" key="6">
    <source>
        <dbReference type="ARBA" id="ARBA00023242"/>
    </source>
</evidence>
<reference evidence="11 12" key="1">
    <citation type="journal article" date="2024" name="BMC Genomics">
        <title>Genome assembly of redclaw crayfish (Cherax quadricarinatus) provides insights into its immune adaptation and hypoxia tolerance.</title>
        <authorList>
            <person name="Liu Z."/>
            <person name="Zheng J."/>
            <person name="Li H."/>
            <person name="Fang K."/>
            <person name="Wang S."/>
            <person name="He J."/>
            <person name="Zhou D."/>
            <person name="Weng S."/>
            <person name="Chi M."/>
            <person name="Gu Z."/>
            <person name="He J."/>
            <person name="Li F."/>
            <person name="Wang M."/>
        </authorList>
    </citation>
    <scope>NUCLEOTIDE SEQUENCE [LARGE SCALE GENOMIC DNA]</scope>
    <source>
        <strain evidence="11">ZL_2023a</strain>
    </source>
</reference>
<proteinExistence type="inferred from homology"/>
<keyword evidence="5 8" id="KW-0819">tRNA processing</keyword>
<comment type="catalytic activity">
    <reaction evidence="7">
        <text>an adenosine in mRNA + S-adenosyl-L-methionine = an N(1)-methyladenosine in mRNA + S-adenosyl-L-homocysteine + H(+)</text>
        <dbReference type="Rhea" id="RHEA:55392"/>
        <dbReference type="Rhea" id="RHEA-COMP:12414"/>
        <dbReference type="Rhea" id="RHEA-COMP:12415"/>
        <dbReference type="ChEBI" id="CHEBI:15378"/>
        <dbReference type="ChEBI" id="CHEBI:57856"/>
        <dbReference type="ChEBI" id="CHEBI:59789"/>
        <dbReference type="ChEBI" id="CHEBI:74411"/>
        <dbReference type="ChEBI" id="CHEBI:74491"/>
    </reaction>
</comment>
<dbReference type="Pfam" id="PF08704">
    <property type="entry name" value="GCD14"/>
    <property type="match status" value="1"/>
</dbReference>
<comment type="similarity">
    <text evidence="8">Belongs to the class I-like SAM-binding methyltransferase superfamily. TRM61 family.</text>
</comment>
<comment type="subcellular location">
    <subcellularLocation>
        <location evidence="1 8">Nucleus</location>
    </subcellularLocation>
</comment>
<feature type="domain" description="tRNA (adenine(58)-N(1))-methyltransferase catalytic subunit TRM61 C-terminal" evidence="10">
    <location>
        <begin position="72"/>
        <end position="348"/>
    </location>
</feature>
<dbReference type="InterPro" id="IPR014816">
    <property type="entry name" value="tRNA_MeTrfase_Gcd14"/>
</dbReference>